<dbReference type="InterPro" id="IPR045585">
    <property type="entry name" value="CdaA_N"/>
</dbReference>
<dbReference type="GO" id="GO:0106408">
    <property type="term" value="F:diadenylate cyclase activity"/>
    <property type="evidence" value="ECO:0007669"/>
    <property type="project" value="UniProtKB-EC"/>
</dbReference>
<evidence type="ECO:0000313" key="12">
    <source>
        <dbReference type="EMBL" id="TSC93408.1"/>
    </source>
</evidence>
<feature type="domain" description="DAC" evidence="11">
    <location>
        <begin position="98"/>
        <end position="260"/>
    </location>
</feature>
<comment type="subunit">
    <text evidence="10">Probably a homodimer.</text>
</comment>
<dbReference type="NCBIfam" id="TIGR00159">
    <property type="entry name" value="diadenylate cyclase CdaA"/>
    <property type="match status" value="1"/>
</dbReference>
<dbReference type="Proteomes" id="UP000315689">
    <property type="component" value="Unassembled WGS sequence"/>
</dbReference>
<evidence type="ECO:0000256" key="4">
    <source>
        <dbReference type="ARBA" id="ARBA00022692"/>
    </source>
</evidence>
<dbReference type="PIRSF" id="PIRSF004793">
    <property type="entry name" value="UCP004793"/>
    <property type="match status" value="1"/>
</dbReference>
<evidence type="ECO:0000256" key="9">
    <source>
        <dbReference type="ARBA" id="ARBA00023136"/>
    </source>
</evidence>
<dbReference type="PANTHER" id="PTHR34185:SF1">
    <property type="entry name" value="DIADENYLATE CYCLASE"/>
    <property type="match status" value="1"/>
</dbReference>
<dbReference type="Pfam" id="PF19293">
    <property type="entry name" value="CdaA_N"/>
    <property type="match status" value="1"/>
</dbReference>
<keyword evidence="5 10" id="KW-0548">Nucleotidyltransferase</keyword>
<evidence type="ECO:0000256" key="10">
    <source>
        <dbReference type="HAMAP-Rule" id="MF_01499"/>
    </source>
</evidence>
<dbReference type="InterPro" id="IPR034701">
    <property type="entry name" value="CdaA"/>
</dbReference>
<dbReference type="InterPro" id="IPR050338">
    <property type="entry name" value="DisA"/>
</dbReference>
<dbReference type="Pfam" id="PF02457">
    <property type="entry name" value="DAC"/>
    <property type="match status" value="1"/>
</dbReference>
<dbReference type="AlphaFoldDB" id="A0A554LKM2"/>
<dbReference type="HAMAP" id="MF_01499">
    <property type="entry name" value="DacA"/>
    <property type="match status" value="1"/>
</dbReference>
<evidence type="ECO:0000256" key="6">
    <source>
        <dbReference type="ARBA" id="ARBA00022741"/>
    </source>
</evidence>
<dbReference type="SUPFAM" id="SSF143597">
    <property type="entry name" value="YojJ-like"/>
    <property type="match status" value="1"/>
</dbReference>
<dbReference type="EC" id="2.7.7.85" evidence="10"/>
<dbReference type="EMBL" id="VMGK01000002">
    <property type="protein sequence ID" value="TSC93408.1"/>
    <property type="molecule type" value="Genomic_DNA"/>
</dbReference>
<evidence type="ECO:0000256" key="7">
    <source>
        <dbReference type="ARBA" id="ARBA00022840"/>
    </source>
</evidence>
<keyword evidence="3 10" id="KW-0808">Transferase</keyword>
<proteinExistence type="inferred from homology"/>
<feature type="transmembrane region" description="Helical" evidence="10">
    <location>
        <begin position="25"/>
        <end position="46"/>
    </location>
</feature>
<protein>
    <recommendedName>
        <fullName evidence="10">Diadenylate cyclase</fullName>
        <shortName evidence="10">DAC</shortName>
        <ecNumber evidence="10">2.7.7.85</ecNumber>
    </recommendedName>
    <alternativeName>
        <fullName evidence="10">Cyclic-di-AMP synthase</fullName>
        <shortName evidence="10">c-di-AMP synthase</shortName>
    </alternativeName>
</protein>
<evidence type="ECO:0000256" key="2">
    <source>
        <dbReference type="ARBA" id="ARBA00022475"/>
    </source>
</evidence>
<dbReference type="PANTHER" id="PTHR34185">
    <property type="entry name" value="DIADENYLATE CYCLASE"/>
    <property type="match status" value="1"/>
</dbReference>
<dbReference type="PROSITE" id="PS51794">
    <property type="entry name" value="DAC"/>
    <property type="match status" value="1"/>
</dbReference>
<reference evidence="12 13" key="1">
    <citation type="submission" date="2017-07" db="EMBL/GenBank/DDBJ databases">
        <title>Mechanisms for carbon and nitrogen cycling indicate functional differentiation within the Candidate Phyla Radiation.</title>
        <authorList>
            <person name="Danczak R.E."/>
            <person name="Johnston M.D."/>
            <person name="Kenah C."/>
            <person name="Slattery M."/>
            <person name="Wrighton K.C."/>
            <person name="Wilkins M.J."/>
        </authorList>
    </citation>
    <scope>NUCLEOTIDE SEQUENCE [LARGE SCALE GENOMIC DNA]</scope>
    <source>
        <strain evidence="12">Licking1014_7</strain>
    </source>
</reference>
<keyword evidence="4 10" id="KW-0812">Transmembrane</keyword>
<evidence type="ECO:0000259" key="11">
    <source>
        <dbReference type="PROSITE" id="PS51794"/>
    </source>
</evidence>
<comment type="caution">
    <text evidence="12">The sequence shown here is derived from an EMBL/GenBank/DDBJ whole genome shotgun (WGS) entry which is preliminary data.</text>
</comment>
<accession>A0A554LKM2</accession>
<gene>
    <name evidence="10" type="primary">dacA</name>
    <name evidence="12" type="ORF">CEN89_83</name>
</gene>
<evidence type="ECO:0000313" key="13">
    <source>
        <dbReference type="Proteomes" id="UP000315689"/>
    </source>
</evidence>
<comment type="caution">
    <text evidence="10">Lacks conserved residue(s) required for the propagation of feature annotation.</text>
</comment>
<keyword evidence="2 10" id="KW-1003">Cell membrane</keyword>
<keyword evidence="6 10" id="KW-0547">Nucleotide-binding</keyword>
<keyword evidence="8 10" id="KW-1133">Transmembrane helix</keyword>
<name>A0A554LKM2_9BACT</name>
<dbReference type="InterPro" id="IPR036888">
    <property type="entry name" value="DNA_integrity_DisA_N_sf"/>
</dbReference>
<dbReference type="GO" id="GO:0004016">
    <property type="term" value="F:adenylate cyclase activity"/>
    <property type="evidence" value="ECO:0007669"/>
    <property type="project" value="UniProtKB-UniRule"/>
</dbReference>
<evidence type="ECO:0000256" key="1">
    <source>
        <dbReference type="ARBA" id="ARBA00000877"/>
    </source>
</evidence>
<comment type="similarity">
    <text evidence="10">Belongs to the adenylate cyclase family. DacA/CdaA subfamily.</text>
</comment>
<evidence type="ECO:0000256" key="3">
    <source>
        <dbReference type="ARBA" id="ARBA00022679"/>
    </source>
</evidence>
<dbReference type="GO" id="GO:0006171">
    <property type="term" value="P:cAMP biosynthetic process"/>
    <property type="evidence" value="ECO:0007669"/>
    <property type="project" value="InterPro"/>
</dbReference>
<keyword evidence="7 10" id="KW-0067">ATP-binding</keyword>
<dbReference type="InterPro" id="IPR003390">
    <property type="entry name" value="DNA_integrity_scan_DisA_N"/>
</dbReference>
<comment type="catalytic activity">
    <reaction evidence="1 10">
        <text>2 ATP = 3',3'-c-di-AMP + 2 diphosphate</text>
        <dbReference type="Rhea" id="RHEA:35655"/>
        <dbReference type="ChEBI" id="CHEBI:30616"/>
        <dbReference type="ChEBI" id="CHEBI:33019"/>
        <dbReference type="ChEBI" id="CHEBI:71500"/>
        <dbReference type="EC" id="2.7.7.85"/>
    </reaction>
</comment>
<evidence type="ECO:0000256" key="8">
    <source>
        <dbReference type="ARBA" id="ARBA00022989"/>
    </source>
</evidence>
<dbReference type="InterPro" id="IPR014046">
    <property type="entry name" value="C-di-AMP_synthase"/>
</dbReference>
<comment type="function">
    <text evidence="10">Catalyzes the condensation of 2 ATP molecules into cyclic di-AMP (c-di-AMP), a second messenger used to regulate differing processes in different bacteria.</text>
</comment>
<sequence>MDFSSKMVLGAGDTALNIAQTIRNIANVSAVVDILIVAILFYWFYLFLRQTRALGILYGIMVLAILWLISQYFELNALKTLLRWALTSILVAIPVVFQPELRHALEKLGASTKYVTDWKGLSKIEIDNIVDETIQAIKVLSKNQIGALIVFVRQSNLGDVIATGEKLYANFSSKLLTNIFTPRAPLHDGAVVISGSKIIAAGCTLPISDDVIDLSLGTRHKAGMSLTGITDAVAIIVSEETGAISLSVNGRIQRNLNLEEMKKYLTKHLTQTRIYYKNETIRKHLY</sequence>
<dbReference type="Gene3D" id="3.40.1700.10">
    <property type="entry name" value="DNA integrity scanning protein, DisA, N-terminal domain"/>
    <property type="match status" value="1"/>
</dbReference>
<evidence type="ECO:0000256" key="5">
    <source>
        <dbReference type="ARBA" id="ARBA00022695"/>
    </source>
</evidence>
<feature type="transmembrane region" description="Helical" evidence="10">
    <location>
        <begin position="53"/>
        <end position="69"/>
    </location>
</feature>
<organism evidence="12 13">
    <name type="scientific">Candidatus Berkelbacteria bacterium Licking1014_7</name>
    <dbReference type="NCBI Taxonomy" id="2017147"/>
    <lineage>
        <taxon>Bacteria</taxon>
        <taxon>Candidatus Berkelbacteria</taxon>
    </lineage>
</organism>
<keyword evidence="9 10" id="KW-0472">Membrane</keyword>
<dbReference type="GO" id="GO:0005524">
    <property type="term" value="F:ATP binding"/>
    <property type="evidence" value="ECO:0007669"/>
    <property type="project" value="UniProtKB-UniRule"/>
</dbReference>